<comment type="cofactor">
    <cofactor evidence="6">
        <name>Zn(2+)</name>
        <dbReference type="ChEBI" id="CHEBI:29105"/>
    </cofactor>
    <text evidence="6">Binds 1 zinc ion per subunit.</text>
</comment>
<evidence type="ECO:0000256" key="7">
    <source>
        <dbReference type="RuleBase" id="RU003956"/>
    </source>
</evidence>
<comment type="function">
    <text evidence="7">Reversible hydration of carbon dioxide.</text>
</comment>
<feature type="binding site" evidence="6">
    <location>
        <position position="42"/>
    </location>
    <ligand>
        <name>Zn(2+)</name>
        <dbReference type="ChEBI" id="CHEBI:29105"/>
    </ligand>
</feature>
<dbReference type="Proteomes" id="UP000266389">
    <property type="component" value="Unassembled WGS sequence"/>
</dbReference>
<dbReference type="CDD" id="cd00883">
    <property type="entry name" value="beta_CA_cladeA"/>
    <property type="match status" value="1"/>
</dbReference>
<comment type="catalytic activity">
    <reaction evidence="5 7">
        <text>hydrogencarbonate + H(+) = CO2 + H2O</text>
        <dbReference type="Rhea" id="RHEA:10748"/>
        <dbReference type="ChEBI" id="CHEBI:15377"/>
        <dbReference type="ChEBI" id="CHEBI:15378"/>
        <dbReference type="ChEBI" id="CHEBI:16526"/>
        <dbReference type="ChEBI" id="CHEBI:17544"/>
        <dbReference type="EC" id="4.2.1.1"/>
    </reaction>
</comment>
<sequence>MESYKRLLLANKAWVKEKLDIRPDYFERMASNQTPEFLWIGCSDSRVPAEEITGTEPGELFVHRNIANLVIHTDLNMLSVLQYAVEVLKVKHIIVCGHYNCGGVKNAMGHQSLGLINKWLRHIKDVYRFHAAELDAIKDEEQRYNRLIELNVVEQLRNVAETSFVQRAWYFEGRPYLHGWVYDVKTGLLKELSMMQPNSELYDIYRYDFSIERRRQTPRSEPSHATNGQTVAQPVSNGAP</sequence>
<dbReference type="SUPFAM" id="SSF53056">
    <property type="entry name" value="beta-carbonic anhydrase, cab"/>
    <property type="match status" value="1"/>
</dbReference>
<dbReference type="PROSITE" id="PS00705">
    <property type="entry name" value="PROK_CO2_ANHYDRASE_2"/>
    <property type="match status" value="1"/>
</dbReference>
<dbReference type="AlphaFoldDB" id="A0A395M0D4"/>
<protein>
    <recommendedName>
        <fullName evidence="7">Carbonic anhydrase</fullName>
        <ecNumber evidence="7">4.2.1.1</ecNumber>
    </recommendedName>
    <alternativeName>
        <fullName evidence="7">Carbonate dehydratase</fullName>
    </alternativeName>
</protein>
<keyword evidence="2 6" id="KW-0479">Metal-binding</keyword>
<dbReference type="EC" id="4.2.1.1" evidence="7"/>
<evidence type="ECO:0000256" key="5">
    <source>
        <dbReference type="ARBA" id="ARBA00048348"/>
    </source>
</evidence>
<dbReference type="PROSITE" id="PS00704">
    <property type="entry name" value="PROK_CO2_ANHYDRASE_1"/>
    <property type="match status" value="1"/>
</dbReference>
<dbReference type="GO" id="GO:0015976">
    <property type="term" value="P:carbon utilization"/>
    <property type="evidence" value="ECO:0007669"/>
    <property type="project" value="InterPro"/>
</dbReference>
<feature type="region of interest" description="Disordered" evidence="8">
    <location>
        <begin position="216"/>
        <end position="240"/>
    </location>
</feature>
<evidence type="ECO:0000313" key="9">
    <source>
        <dbReference type="EMBL" id="RFM24239.1"/>
    </source>
</evidence>
<dbReference type="FunFam" id="3.40.1050.10:FF:000001">
    <property type="entry name" value="Carbonic anhydrase"/>
    <property type="match status" value="1"/>
</dbReference>
<gene>
    <name evidence="9" type="ORF">D0433_07170</name>
</gene>
<dbReference type="PANTHER" id="PTHR11002:SF76">
    <property type="entry name" value="CARBONIC ANHYDRASE"/>
    <property type="match status" value="1"/>
</dbReference>
<name>A0A395M0D4_9BACT</name>
<evidence type="ECO:0000256" key="6">
    <source>
        <dbReference type="PIRSR" id="PIRSR601765-1"/>
    </source>
</evidence>
<dbReference type="NCBIfam" id="NF007756">
    <property type="entry name" value="PRK10437.1"/>
    <property type="match status" value="1"/>
</dbReference>
<dbReference type="PANTHER" id="PTHR11002">
    <property type="entry name" value="CARBONIC ANHYDRASE"/>
    <property type="match status" value="1"/>
</dbReference>
<accession>A0A395M0D4</accession>
<keyword evidence="4 7" id="KW-0456">Lyase</keyword>
<feature type="binding site" evidence="6">
    <location>
        <position position="44"/>
    </location>
    <ligand>
        <name>Zn(2+)</name>
        <dbReference type="ChEBI" id="CHEBI:29105"/>
    </ligand>
</feature>
<evidence type="ECO:0000313" key="10">
    <source>
        <dbReference type="Proteomes" id="UP000266389"/>
    </source>
</evidence>
<comment type="similarity">
    <text evidence="1 7">Belongs to the beta-class carbonic anhydrase family.</text>
</comment>
<evidence type="ECO:0000256" key="4">
    <source>
        <dbReference type="ARBA" id="ARBA00023239"/>
    </source>
</evidence>
<dbReference type="GO" id="GO:0004089">
    <property type="term" value="F:carbonate dehydratase activity"/>
    <property type="evidence" value="ECO:0007669"/>
    <property type="project" value="UniProtKB-UniRule"/>
</dbReference>
<comment type="caution">
    <text evidence="9">The sequence shown here is derived from an EMBL/GenBank/DDBJ whole genome shotgun (WGS) entry which is preliminary data.</text>
</comment>
<reference evidence="9 10" key="1">
    <citation type="journal article" date="2011" name="ISME J.">
        <title>Community ecology of hot spring cyanobacterial mats: predominant populations and their functional potential.</title>
        <authorList>
            <person name="Klatt C.G."/>
            <person name="Wood J.M."/>
            <person name="Rusch D.B."/>
            <person name="Bateson M.M."/>
            <person name="Hamamura N."/>
            <person name="Heidelberg J.F."/>
            <person name="Grossman A.R."/>
            <person name="Bhaya D."/>
            <person name="Cohan F.M."/>
            <person name="Kuhl M."/>
            <person name="Bryant D.A."/>
            <person name="Ward D.M."/>
        </authorList>
    </citation>
    <scope>NUCLEOTIDE SEQUENCE [LARGE SCALE GENOMIC DNA]</scope>
    <source>
        <strain evidence="9">OS</strain>
    </source>
</reference>
<dbReference type="SMART" id="SM00947">
    <property type="entry name" value="Pro_CA"/>
    <property type="match status" value="1"/>
</dbReference>
<evidence type="ECO:0000256" key="8">
    <source>
        <dbReference type="SAM" id="MobiDB-lite"/>
    </source>
</evidence>
<evidence type="ECO:0000256" key="1">
    <source>
        <dbReference type="ARBA" id="ARBA00006217"/>
    </source>
</evidence>
<dbReference type="InterPro" id="IPR001765">
    <property type="entry name" value="Carbonic_anhydrase"/>
</dbReference>
<evidence type="ECO:0000256" key="3">
    <source>
        <dbReference type="ARBA" id="ARBA00022833"/>
    </source>
</evidence>
<dbReference type="EMBL" id="PHFL01000045">
    <property type="protein sequence ID" value="RFM24239.1"/>
    <property type="molecule type" value="Genomic_DNA"/>
</dbReference>
<dbReference type="InterPro" id="IPR015892">
    <property type="entry name" value="Carbonic_anhydrase_CS"/>
</dbReference>
<feature type="binding site" evidence="6">
    <location>
        <position position="98"/>
    </location>
    <ligand>
        <name>Zn(2+)</name>
        <dbReference type="ChEBI" id="CHEBI:29105"/>
    </ligand>
</feature>
<feature type="binding site" evidence="6">
    <location>
        <position position="101"/>
    </location>
    <ligand>
        <name>Zn(2+)</name>
        <dbReference type="ChEBI" id="CHEBI:29105"/>
    </ligand>
</feature>
<proteinExistence type="inferred from homology"/>
<evidence type="ECO:0000256" key="2">
    <source>
        <dbReference type="ARBA" id="ARBA00022723"/>
    </source>
</evidence>
<organism evidence="9 10">
    <name type="scientific">Candidatus Thermochlorobacter aerophilus</name>
    <dbReference type="NCBI Taxonomy" id="1868324"/>
    <lineage>
        <taxon>Bacteria</taxon>
        <taxon>Pseudomonadati</taxon>
        <taxon>Chlorobiota</taxon>
        <taxon>Chlorobiia</taxon>
        <taxon>Chlorobiales</taxon>
        <taxon>Candidatus Thermochlorobacteriaceae</taxon>
        <taxon>Candidatus Thermochlorobacter</taxon>
    </lineage>
</organism>
<feature type="compositionally biased region" description="Polar residues" evidence="8">
    <location>
        <begin position="219"/>
        <end position="240"/>
    </location>
</feature>
<dbReference type="Pfam" id="PF00484">
    <property type="entry name" value="Pro_CA"/>
    <property type="match status" value="1"/>
</dbReference>
<dbReference type="GO" id="GO:0008270">
    <property type="term" value="F:zinc ion binding"/>
    <property type="evidence" value="ECO:0007669"/>
    <property type="project" value="UniProtKB-UniRule"/>
</dbReference>
<keyword evidence="3 6" id="KW-0862">Zinc</keyword>
<dbReference type="InterPro" id="IPR036874">
    <property type="entry name" value="Carbonic_anhydrase_sf"/>
</dbReference>
<dbReference type="Gene3D" id="3.40.1050.10">
    <property type="entry name" value="Carbonic anhydrase"/>
    <property type="match status" value="1"/>
</dbReference>